<gene>
    <name evidence="1" type="ORF">C7B82_28435</name>
</gene>
<proteinExistence type="predicted"/>
<keyword evidence="2" id="KW-1185">Reference proteome</keyword>
<dbReference type="EMBL" id="PVWK01000154">
    <property type="protein sequence ID" value="PSB24073.1"/>
    <property type="molecule type" value="Genomic_DNA"/>
</dbReference>
<sequence length="78" mass="8768">MFIPKHRLEATDCQSTTQQTLYRAGRLKPDEQFEPWSDYLQQAMQTAALYGLAINEAEAEAEAEAAISCLFEINPQAC</sequence>
<dbReference type="RefSeq" id="WP_106260436.1">
    <property type="nucleotide sequence ID" value="NZ_CAWNSW010000055.1"/>
</dbReference>
<evidence type="ECO:0000313" key="1">
    <source>
        <dbReference type="EMBL" id="PSB24073.1"/>
    </source>
</evidence>
<name>A0A2T1DU91_9CYAN</name>
<accession>A0A2T1DU91</accession>
<protein>
    <submittedName>
        <fullName evidence="1">Uncharacterized protein</fullName>
    </submittedName>
</protein>
<reference evidence="1 2" key="2">
    <citation type="submission" date="2018-03" db="EMBL/GenBank/DDBJ databases">
        <title>The ancient ancestry and fast evolution of plastids.</title>
        <authorList>
            <person name="Moore K.R."/>
            <person name="Magnabosco C."/>
            <person name="Momper L."/>
            <person name="Gold D.A."/>
            <person name="Bosak T."/>
            <person name="Fournier G.P."/>
        </authorList>
    </citation>
    <scope>NUCLEOTIDE SEQUENCE [LARGE SCALE GENOMIC DNA]</scope>
    <source>
        <strain evidence="1 2">ULC18</strain>
    </source>
</reference>
<dbReference type="Proteomes" id="UP000239576">
    <property type="component" value="Unassembled WGS sequence"/>
</dbReference>
<organism evidence="1 2">
    <name type="scientific">Stenomitos frigidus ULC18</name>
    <dbReference type="NCBI Taxonomy" id="2107698"/>
    <lineage>
        <taxon>Bacteria</taxon>
        <taxon>Bacillati</taxon>
        <taxon>Cyanobacteriota</taxon>
        <taxon>Cyanophyceae</taxon>
        <taxon>Leptolyngbyales</taxon>
        <taxon>Leptolyngbyaceae</taxon>
        <taxon>Stenomitos</taxon>
    </lineage>
</organism>
<reference evidence="2" key="1">
    <citation type="submission" date="2018-02" db="EMBL/GenBank/DDBJ databases">
        <authorList>
            <person name="Moore K."/>
            <person name="Momper L."/>
        </authorList>
    </citation>
    <scope>NUCLEOTIDE SEQUENCE [LARGE SCALE GENOMIC DNA]</scope>
    <source>
        <strain evidence="2">ULC18</strain>
    </source>
</reference>
<evidence type="ECO:0000313" key="2">
    <source>
        <dbReference type="Proteomes" id="UP000239576"/>
    </source>
</evidence>
<comment type="caution">
    <text evidence="1">The sequence shown here is derived from an EMBL/GenBank/DDBJ whole genome shotgun (WGS) entry which is preliminary data.</text>
</comment>
<dbReference type="AlphaFoldDB" id="A0A2T1DU91"/>